<dbReference type="EMBL" id="CAKLBY020000058">
    <property type="protein sequence ID" value="CAK7921720.1"/>
    <property type="molecule type" value="Genomic_DNA"/>
</dbReference>
<dbReference type="PANTHER" id="PTHR10666">
    <property type="entry name" value="UBIQUITIN"/>
    <property type="match status" value="1"/>
</dbReference>
<dbReference type="AlphaFoldDB" id="A0AAV1TJU9"/>
<dbReference type="PROSITE" id="PS50053">
    <property type="entry name" value="UBIQUITIN_2"/>
    <property type="match status" value="1"/>
</dbReference>
<dbReference type="InterPro" id="IPR019956">
    <property type="entry name" value="Ubiquitin_dom"/>
</dbReference>
<organism evidence="4 5">
    <name type="scientific">Peronospora matthiolae</name>
    <dbReference type="NCBI Taxonomy" id="2874970"/>
    <lineage>
        <taxon>Eukaryota</taxon>
        <taxon>Sar</taxon>
        <taxon>Stramenopiles</taxon>
        <taxon>Oomycota</taxon>
        <taxon>Peronosporomycetes</taxon>
        <taxon>Peronosporales</taxon>
        <taxon>Peronosporaceae</taxon>
        <taxon>Peronospora</taxon>
    </lineage>
</organism>
<evidence type="ECO:0000256" key="1">
    <source>
        <dbReference type="PROSITE-ProRule" id="PRU00175"/>
    </source>
</evidence>
<keyword evidence="1" id="KW-0863">Zinc-finger</keyword>
<dbReference type="GO" id="GO:0008270">
    <property type="term" value="F:zinc ion binding"/>
    <property type="evidence" value="ECO:0007669"/>
    <property type="project" value="UniProtKB-KW"/>
</dbReference>
<dbReference type="InterPro" id="IPR029071">
    <property type="entry name" value="Ubiquitin-like_domsf"/>
</dbReference>
<accession>A0AAV1TJU9</accession>
<dbReference type="Gene3D" id="3.10.20.90">
    <property type="entry name" value="Phosphatidylinositol 3-kinase Catalytic Subunit, Chain A, domain 1"/>
    <property type="match status" value="1"/>
</dbReference>
<dbReference type="Pfam" id="PF00240">
    <property type="entry name" value="ubiquitin"/>
    <property type="match status" value="1"/>
</dbReference>
<evidence type="ECO:0000259" key="2">
    <source>
        <dbReference type="PROSITE" id="PS50053"/>
    </source>
</evidence>
<evidence type="ECO:0000313" key="4">
    <source>
        <dbReference type="EMBL" id="CAK7921720.1"/>
    </source>
</evidence>
<evidence type="ECO:0000313" key="5">
    <source>
        <dbReference type="Proteomes" id="UP001162060"/>
    </source>
</evidence>
<feature type="domain" description="Ubiquitin-like" evidence="2">
    <location>
        <begin position="103"/>
        <end position="178"/>
    </location>
</feature>
<keyword evidence="1" id="KW-0479">Metal-binding</keyword>
<proteinExistence type="predicted"/>
<gene>
    <name evidence="4" type="ORF">PM001_LOCUS7283</name>
</gene>
<dbReference type="InterPro" id="IPR000626">
    <property type="entry name" value="Ubiquitin-like_dom"/>
</dbReference>
<dbReference type="Gene3D" id="3.30.40.10">
    <property type="entry name" value="Zinc/RING finger domain, C3HC4 (zinc finger)"/>
    <property type="match status" value="1"/>
</dbReference>
<dbReference type="Proteomes" id="UP001162060">
    <property type="component" value="Unassembled WGS sequence"/>
</dbReference>
<keyword evidence="1" id="KW-0862">Zinc</keyword>
<reference evidence="4" key="1">
    <citation type="submission" date="2024-01" db="EMBL/GenBank/DDBJ databases">
        <authorList>
            <person name="Webb A."/>
        </authorList>
    </citation>
    <scope>NUCLEOTIDE SEQUENCE</scope>
    <source>
        <strain evidence="4">Pm1</strain>
    </source>
</reference>
<dbReference type="SMART" id="SM00213">
    <property type="entry name" value="UBQ"/>
    <property type="match status" value="1"/>
</dbReference>
<comment type="caution">
    <text evidence="4">The sequence shown here is derived from an EMBL/GenBank/DDBJ whole genome shotgun (WGS) entry which is preliminary data.</text>
</comment>
<dbReference type="InterPro" id="IPR001841">
    <property type="entry name" value="Znf_RING"/>
</dbReference>
<sequence length="401" mass="45837">MLPYIFPVVWRDATGRELSGVIDIESSDFCEMDNEEIVVRDLVDILNRKLESSDKDREVTRIMLHGMRLDNDLALSRVVPELAGSSPRFIATTQKTRVQRVTMTLFVKTLTGKTVSIKCSPADSVHYIQMQIEDKEYIPYEQQRLVFTGRQLESGFTLSHYDIGKESTLHLVLMLRGGCNLRTFADVTDGSLLTAVEFSLKAPKWRVCSRGVNVEGRCKNRSCRAFGSMIVDPKGFVLFNLIQDDVRCPMCRWKVVPVTCGLYDCCWRYEGIKASDNVSVCSKWKDARGHVYHRFDCDENGGTVEWESLLMAVKPVDEAVKCKLVCSSESTSITPGDKCTICWSPFGPRSKDSHTTSHCGHTFHRVCSQKWTRWCERNDTQPSCPICCEMRRDRRRIPLRW</sequence>
<dbReference type="InterPro" id="IPR050158">
    <property type="entry name" value="Ubiquitin_ubiquitin-like"/>
</dbReference>
<dbReference type="SMART" id="SM00184">
    <property type="entry name" value="RING"/>
    <property type="match status" value="1"/>
</dbReference>
<dbReference type="SUPFAM" id="SSF54236">
    <property type="entry name" value="Ubiquitin-like"/>
    <property type="match status" value="1"/>
</dbReference>
<dbReference type="PROSITE" id="PS50089">
    <property type="entry name" value="ZF_RING_2"/>
    <property type="match status" value="1"/>
</dbReference>
<evidence type="ECO:0000259" key="3">
    <source>
        <dbReference type="PROSITE" id="PS50089"/>
    </source>
</evidence>
<feature type="domain" description="RING-type" evidence="3">
    <location>
        <begin position="339"/>
        <end position="387"/>
    </location>
</feature>
<protein>
    <submittedName>
        <fullName evidence="4">Uncharacterized protein</fullName>
    </submittedName>
</protein>
<name>A0AAV1TJU9_9STRA</name>
<dbReference type="SUPFAM" id="SSF57850">
    <property type="entry name" value="RING/U-box"/>
    <property type="match status" value="1"/>
</dbReference>
<dbReference type="PRINTS" id="PR00348">
    <property type="entry name" value="UBIQUITIN"/>
</dbReference>
<dbReference type="InterPro" id="IPR013083">
    <property type="entry name" value="Znf_RING/FYVE/PHD"/>
</dbReference>